<sequence length="96" mass="10816">MDFDPSLHTEPRAQPTSCELALVVILTKETQPCAKEYIFGWTNVKALAVTLRHMNSHETLQQVIIIHAGTLLCFPTLSSYGFVLWAMLAEQVVPRF</sequence>
<keyword evidence="1" id="KW-1133">Transmembrane helix</keyword>
<dbReference type="EMBL" id="JAKELL010000037">
    <property type="protein sequence ID" value="KAH8989454.1"/>
    <property type="molecule type" value="Genomic_DNA"/>
</dbReference>
<comment type="caution">
    <text evidence="2">The sequence shown here is derived from an EMBL/GenBank/DDBJ whole genome shotgun (WGS) entry which is preliminary data.</text>
</comment>
<feature type="transmembrane region" description="Helical" evidence="1">
    <location>
        <begin position="64"/>
        <end position="88"/>
    </location>
</feature>
<dbReference type="AlphaFoldDB" id="A0AAD4LDG9"/>
<evidence type="ECO:0000256" key="1">
    <source>
        <dbReference type="SAM" id="Phobius"/>
    </source>
</evidence>
<gene>
    <name evidence="2" type="ORF">EDB92DRAFT_1947408</name>
</gene>
<evidence type="ECO:0000313" key="2">
    <source>
        <dbReference type="EMBL" id="KAH8989454.1"/>
    </source>
</evidence>
<keyword evidence="1" id="KW-0812">Transmembrane</keyword>
<organism evidence="2 3">
    <name type="scientific">Lactarius akahatsu</name>
    <dbReference type="NCBI Taxonomy" id="416441"/>
    <lineage>
        <taxon>Eukaryota</taxon>
        <taxon>Fungi</taxon>
        <taxon>Dikarya</taxon>
        <taxon>Basidiomycota</taxon>
        <taxon>Agaricomycotina</taxon>
        <taxon>Agaricomycetes</taxon>
        <taxon>Russulales</taxon>
        <taxon>Russulaceae</taxon>
        <taxon>Lactarius</taxon>
    </lineage>
</organism>
<reference evidence="2" key="1">
    <citation type="submission" date="2022-01" db="EMBL/GenBank/DDBJ databases">
        <title>Comparative genomics reveals a dynamic genome evolution in the ectomycorrhizal milk-cap (Lactarius) mushrooms.</title>
        <authorList>
            <consortium name="DOE Joint Genome Institute"/>
            <person name="Lebreton A."/>
            <person name="Tang N."/>
            <person name="Kuo A."/>
            <person name="LaButti K."/>
            <person name="Drula E."/>
            <person name="Barry K."/>
            <person name="Clum A."/>
            <person name="Lipzen A."/>
            <person name="Mousain D."/>
            <person name="Ng V."/>
            <person name="Wang R."/>
            <person name="Wang X."/>
            <person name="Dai Y."/>
            <person name="Henrissat B."/>
            <person name="Grigoriev I.V."/>
            <person name="Guerin-Laguette A."/>
            <person name="Yu F."/>
            <person name="Martin F.M."/>
        </authorList>
    </citation>
    <scope>NUCLEOTIDE SEQUENCE</scope>
    <source>
        <strain evidence="2">QP</strain>
    </source>
</reference>
<protein>
    <submittedName>
        <fullName evidence="2">Uncharacterized protein</fullName>
    </submittedName>
</protein>
<dbReference type="Proteomes" id="UP001201163">
    <property type="component" value="Unassembled WGS sequence"/>
</dbReference>
<proteinExistence type="predicted"/>
<keyword evidence="3" id="KW-1185">Reference proteome</keyword>
<name>A0AAD4LDG9_9AGAM</name>
<accession>A0AAD4LDG9</accession>
<keyword evidence="1" id="KW-0472">Membrane</keyword>
<evidence type="ECO:0000313" key="3">
    <source>
        <dbReference type="Proteomes" id="UP001201163"/>
    </source>
</evidence>